<dbReference type="Proteomes" id="UP000031586">
    <property type="component" value="Unassembled WGS sequence"/>
</dbReference>
<evidence type="ECO:0000256" key="3">
    <source>
        <dbReference type="ARBA" id="ARBA00022833"/>
    </source>
</evidence>
<sequence>MTKITHTCECACGLVQLRCTAEPIRTSICHCFECQKRTGSVFGVQARFNKDQVILDGEVTSYIRIADSGNQVQYEFCPACGTTMRLLLSDAPDYAVIPMGLFNNKEFAEPTVSIYEQRKHGWVSFDCTMEHIG</sequence>
<dbReference type="SUPFAM" id="SSF51316">
    <property type="entry name" value="Mss4-like"/>
    <property type="match status" value="1"/>
</dbReference>
<evidence type="ECO:0000313" key="6">
    <source>
        <dbReference type="EMBL" id="KIF52449.1"/>
    </source>
</evidence>
<comment type="caution">
    <text evidence="6">The sequence shown here is derived from an EMBL/GenBank/DDBJ whole genome shotgun (WGS) entry which is preliminary data.</text>
</comment>
<protein>
    <submittedName>
        <fullName evidence="6">Aldehyde-activating protein</fullName>
    </submittedName>
</protein>
<dbReference type="GO" id="GO:0046872">
    <property type="term" value="F:metal ion binding"/>
    <property type="evidence" value="ECO:0007669"/>
    <property type="project" value="UniProtKB-KW"/>
</dbReference>
<reference evidence="6 7" key="1">
    <citation type="submission" date="2014-07" db="EMBL/GenBank/DDBJ databases">
        <title>Unique and conserved regions in Vibrio harveyi and related species in comparison with the shrimp pathogen Vibrio harveyi CAIM 1792.</title>
        <authorList>
            <person name="Espinoza-Valles I."/>
            <person name="Vora G."/>
            <person name="Leekitcharoenphon P."/>
            <person name="Ussery D."/>
            <person name="Hoj L."/>
            <person name="Gomez-Gil B."/>
        </authorList>
    </citation>
    <scope>NUCLEOTIDE SEQUENCE [LARGE SCALE GENOMIC DNA]</scope>
    <source>
        <strain evidence="7">CAIM 1854 / LMG 25443</strain>
    </source>
</reference>
<keyword evidence="2" id="KW-0479">Metal-binding</keyword>
<evidence type="ECO:0000256" key="4">
    <source>
        <dbReference type="ARBA" id="ARBA00023239"/>
    </source>
</evidence>
<evidence type="ECO:0000256" key="1">
    <source>
        <dbReference type="ARBA" id="ARBA00005495"/>
    </source>
</evidence>
<comment type="similarity">
    <text evidence="1">Belongs to the Gfa family.</text>
</comment>
<organism evidence="6 7">
    <name type="scientific">Vibrio owensii CAIM 1854 = LMG 25443</name>
    <dbReference type="NCBI Taxonomy" id="1229493"/>
    <lineage>
        <taxon>Bacteria</taxon>
        <taxon>Pseudomonadati</taxon>
        <taxon>Pseudomonadota</taxon>
        <taxon>Gammaproteobacteria</taxon>
        <taxon>Vibrionales</taxon>
        <taxon>Vibrionaceae</taxon>
        <taxon>Vibrio</taxon>
    </lineage>
</organism>
<dbReference type="GO" id="GO:0016846">
    <property type="term" value="F:carbon-sulfur lyase activity"/>
    <property type="evidence" value="ECO:0007669"/>
    <property type="project" value="InterPro"/>
</dbReference>
<dbReference type="InterPro" id="IPR011057">
    <property type="entry name" value="Mss4-like_sf"/>
</dbReference>
<evidence type="ECO:0000259" key="5">
    <source>
        <dbReference type="PROSITE" id="PS51891"/>
    </source>
</evidence>
<dbReference type="PATRIC" id="fig|1229493.5.peg.2148"/>
<dbReference type="Pfam" id="PF04828">
    <property type="entry name" value="GFA"/>
    <property type="match status" value="1"/>
</dbReference>
<proteinExistence type="inferred from homology"/>
<keyword evidence="4" id="KW-0456">Lyase</keyword>
<dbReference type="PANTHER" id="PTHR33337">
    <property type="entry name" value="GFA DOMAIN-CONTAINING PROTEIN"/>
    <property type="match status" value="1"/>
</dbReference>
<dbReference type="Gene3D" id="3.90.1590.10">
    <property type="entry name" value="glutathione-dependent formaldehyde- activating enzyme (gfa)"/>
    <property type="match status" value="1"/>
</dbReference>
<evidence type="ECO:0000256" key="2">
    <source>
        <dbReference type="ARBA" id="ARBA00022723"/>
    </source>
</evidence>
<name>A0A0C1Z8G1_9VIBR</name>
<dbReference type="PROSITE" id="PS51891">
    <property type="entry name" value="CENP_V_GFA"/>
    <property type="match status" value="1"/>
</dbReference>
<feature type="domain" description="CENP-V/GFA" evidence="5">
    <location>
        <begin position="6"/>
        <end position="116"/>
    </location>
</feature>
<dbReference type="AlphaFoldDB" id="A0A0C1Z8G1"/>
<dbReference type="InterPro" id="IPR006913">
    <property type="entry name" value="CENP-V/GFA"/>
</dbReference>
<keyword evidence="3" id="KW-0862">Zinc</keyword>
<dbReference type="RefSeq" id="WP_005435541.1">
    <property type="nucleotide sequence ID" value="NZ_BAOH01000007.1"/>
</dbReference>
<dbReference type="PANTHER" id="PTHR33337:SF40">
    <property type="entry name" value="CENP-V_GFA DOMAIN-CONTAINING PROTEIN-RELATED"/>
    <property type="match status" value="1"/>
</dbReference>
<accession>A0A0C1Z8G1</accession>
<evidence type="ECO:0000313" key="7">
    <source>
        <dbReference type="Proteomes" id="UP000031586"/>
    </source>
</evidence>
<gene>
    <name evidence="6" type="ORF">H735_15015</name>
</gene>
<dbReference type="EMBL" id="JPRD01000023">
    <property type="protein sequence ID" value="KIF52449.1"/>
    <property type="molecule type" value="Genomic_DNA"/>
</dbReference>